<feature type="transmembrane region" description="Helical" evidence="1">
    <location>
        <begin position="140"/>
        <end position="160"/>
    </location>
</feature>
<evidence type="ECO:0000313" key="3">
    <source>
        <dbReference type="Proteomes" id="UP000241167"/>
    </source>
</evidence>
<gene>
    <name evidence="2" type="ORF">C7I55_19330</name>
</gene>
<accession>A0A2P7QKT5</accession>
<dbReference type="EMBL" id="PXYI01000006">
    <property type="protein sequence ID" value="PSJ38573.1"/>
    <property type="molecule type" value="Genomic_DNA"/>
</dbReference>
<keyword evidence="1" id="KW-0472">Membrane</keyword>
<evidence type="ECO:0000313" key="2">
    <source>
        <dbReference type="EMBL" id="PSJ38573.1"/>
    </source>
</evidence>
<dbReference type="Proteomes" id="UP000241167">
    <property type="component" value="Unassembled WGS sequence"/>
</dbReference>
<proteinExistence type="predicted"/>
<feature type="transmembrane region" description="Helical" evidence="1">
    <location>
        <begin position="49"/>
        <end position="70"/>
    </location>
</feature>
<keyword evidence="3" id="KW-1185">Reference proteome</keyword>
<reference evidence="2 3" key="1">
    <citation type="submission" date="2018-03" db="EMBL/GenBank/DDBJ databases">
        <title>The draft genome of Sphingosinicella sp. GL-C-18.</title>
        <authorList>
            <person name="Liu L."/>
            <person name="Li L."/>
            <person name="Liang L."/>
            <person name="Zhang X."/>
            <person name="Wang T."/>
        </authorList>
    </citation>
    <scope>NUCLEOTIDE SEQUENCE [LARGE SCALE GENOMIC DNA]</scope>
    <source>
        <strain evidence="2 3">GL-C-18</strain>
    </source>
</reference>
<keyword evidence="1" id="KW-0812">Transmembrane</keyword>
<feature type="transmembrane region" description="Helical" evidence="1">
    <location>
        <begin position="108"/>
        <end position="128"/>
    </location>
</feature>
<keyword evidence="1" id="KW-1133">Transmembrane helix</keyword>
<comment type="caution">
    <text evidence="2">The sequence shown here is derived from an EMBL/GenBank/DDBJ whole genome shotgun (WGS) entry which is preliminary data.</text>
</comment>
<sequence length="179" mass="19928">MEDMMHSLAKRRRTFQLQIGLIGLAMLGWTGMIVHAFLIRQVADAGREWGAAVMLLLSWGVFAIIVRQYLRHHRADAAMPASVSSSVPDALRALIDDNAAARRRIRTLGYAFPLFAGALALSLFQLLQVGKMTPSNLRDAAILMGGALLLSAATFAWRYFRDLTPEARRLKRLLSDYES</sequence>
<evidence type="ECO:0000256" key="1">
    <source>
        <dbReference type="SAM" id="Phobius"/>
    </source>
</evidence>
<dbReference type="AlphaFoldDB" id="A0A2P7QKT5"/>
<organism evidence="2 3">
    <name type="scientific">Allosphingosinicella deserti</name>
    <dbReference type="NCBI Taxonomy" id="2116704"/>
    <lineage>
        <taxon>Bacteria</taxon>
        <taxon>Pseudomonadati</taxon>
        <taxon>Pseudomonadota</taxon>
        <taxon>Alphaproteobacteria</taxon>
        <taxon>Sphingomonadales</taxon>
        <taxon>Sphingomonadaceae</taxon>
        <taxon>Allosphingosinicella</taxon>
    </lineage>
</organism>
<feature type="transmembrane region" description="Helical" evidence="1">
    <location>
        <begin position="21"/>
        <end position="43"/>
    </location>
</feature>
<protein>
    <submittedName>
        <fullName evidence="2">Uncharacterized protein</fullName>
    </submittedName>
</protein>
<name>A0A2P7QKT5_9SPHN</name>